<dbReference type="SUPFAM" id="SSF140931">
    <property type="entry name" value="Fic-like"/>
    <property type="match status" value="1"/>
</dbReference>
<dbReference type="PANTHER" id="PTHR13504:SF38">
    <property type="entry name" value="FIDO DOMAIN-CONTAINING PROTEIN"/>
    <property type="match status" value="1"/>
</dbReference>
<reference evidence="3 4" key="2">
    <citation type="submission" date="2014-07" db="EMBL/GenBank/DDBJ databases">
        <title>Porphyromonadaceae bacterium OUH 334697 = ATCC BAA-2682 = DSM 28341 draft genome.</title>
        <authorList>
            <person name="Sydenham T.V."/>
            <person name="Hasman H."/>
            <person name="Justesen U.S."/>
        </authorList>
    </citation>
    <scope>NUCLEOTIDE SEQUENCE [LARGE SCALE GENOMIC DNA]</scope>
    <source>
        <strain evidence="3 4">OUH 334697</strain>
    </source>
</reference>
<dbReference type="AlphaFoldDB" id="A0A0C3NA81"/>
<evidence type="ECO:0000313" key="4">
    <source>
        <dbReference type="Proteomes" id="UP000031937"/>
    </source>
</evidence>
<feature type="domain" description="Fido" evidence="1">
    <location>
        <begin position="89"/>
        <end position="237"/>
    </location>
</feature>
<organism evidence="2 5">
    <name type="scientific">Sanguibacteroides justesenii</name>
    <dbReference type="NCBI Taxonomy" id="1547597"/>
    <lineage>
        <taxon>Bacteria</taxon>
        <taxon>Pseudomonadati</taxon>
        <taxon>Bacteroidota</taxon>
        <taxon>Bacteroidia</taxon>
        <taxon>Bacteroidales</taxon>
        <taxon>Porphyromonadaceae</taxon>
        <taxon>Sanguibacteroides</taxon>
    </lineage>
</organism>
<evidence type="ECO:0000313" key="3">
    <source>
        <dbReference type="EMBL" id="KIO46210.1"/>
    </source>
</evidence>
<dbReference type="InterPro" id="IPR003812">
    <property type="entry name" value="Fido"/>
</dbReference>
<evidence type="ECO:0000313" key="2">
    <source>
        <dbReference type="EMBL" id="KIO42952.1"/>
    </source>
</evidence>
<proteinExistence type="predicted"/>
<dbReference type="Proteomes" id="UP000031980">
    <property type="component" value="Unassembled WGS sequence"/>
</dbReference>
<evidence type="ECO:0000313" key="5">
    <source>
        <dbReference type="Proteomes" id="UP000031980"/>
    </source>
</evidence>
<dbReference type="InterPro" id="IPR036597">
    <property type="entry name" value="Fido-like_dom_sf"/>
</dbReference>
<protein>
    <recommendedName>
        <fullName evidence="1">Fido domain-containing protein</fullName>
    </recommendedName>
</protein>
<dbReference type="Proteomes" id="UP000031937">
    <property type="component" value="Unassembled WGS sequence"/>
</dbReference>
<dbReference type="EMBL" id="JPIU01000049">
    <property type="protein sequence ID" value="KIO42952.1"/>
    <property type="molecule type" value="Genomic_DNA"/>
</dbReference>
<sequence length="248" mass="29106">MWQELCKMRAEYLDKYNIKAQGYPSRLVETLLYEIARLEGITVKKQDFLDVLNEKNTPERITEWDIYRIKDLESAFLYLVRCSKQQKKFSSEFVRDVSALVMKHTGKEETTTVGRYDTSLGDFRLGEEYYEEGVLSDYTQIPDMLDKLCKKVNEELDQVHDIMTVKLGARFHYRFLHIKPFGEGNIEVALLLMNYIQMLFNEPLIVIPGEDKAKYLSALKMQKDKPTPEIFEEFVGKELLESLQKELS</sequence>
<keyword evidence="5" id="KW-1185">Reference proteome</keyword>
<dbReference type="EMBL" id="JPIT01000016">
    <property type="protein sequence ID" value="KIO46210.1"/>
    <property type="molecule type" value="Genomic_DNA"/>
</dbReference>
<dbReference type="PANTHER" id="PTHR13504">
    <property type="entry name" value="FIDO DOMAIN-CONTAINING PROTEIN DDB_G0283145"/>
    <property type="match status" value="1"/>
</dbReference>
<dbReference type="InterPro" id="IPR040198">
    <property type="entry name" value="Fido_containing"/>
</dbReference>
<evidence type="ECO:0000259" key="1">
    <source>
        <dbReference type="PROSITE" id="PS51459"/>
    </source>
</evidence>
<dbReference type="OrthoDB" id="9814400at2"/>
<dbReference type="Gene3D" id="1.10.3290.10">
    <property type="entry name" value="Fido-like domain"/>
    <property type="match status" value="1"/>
</dbReference>
<dbReference type="RefSeq" id="WP_041502825.1">
    <property type="nucleotide sequence ID" value="NZ_JPIT01000016.1"/>
</dbReference>
<comment type="caution">
    <text evidence="2">The sequence shown here is derived from an EMBL/GenBank/DDBJ whole genome shotgun (WGS) entry which is preliminary data.</text>
</comment>
<dbReference type="Pfam" id="PF02661">
    <property type="entry name" value="Fic"/>
    <property type="match status" value="1"/>
</dbReference>
<name>A0A0C3NA81_9PORP</name>
<gene>
    <name evidence="2" type="ORF">BA92_13930</name>
    <name evidence="3" type="ORF">IE90_05275</name>
</gene>
<reference evidence="2 5" key="1">
    <citation type="submission" date="2014-07" db="EMBL/GenBank/DDBJ databases">
        <title>Porphyromonadaceae bacterium OUH 308042 = ATCC BAA-2681 = DSM 28342 draft genome.</title>
        <authorList>
            <person name="Sydenham T.V."/>
            <person name="Hasman H."/>
            <person name="Justensen U.S."/>
        </authorList>
    </citation>
    <scope>NUCLEOTIDE SEQUENCE [LARGE SCALE GENOMIC DNA]</scope>
    <source>
        <strain evidence="2 5">OUH 308042</strain>
    </source>
</reference>
<dbReference type="PROSITE" id="PS51459">
    <property type="entry name" value="FIDO"/>
    <property type="match status" value="1"/>
</dbReference>
<accession>A0A0C3NA81</accession>